<dbReference type="Proteomes" id="UP000323876">
    <property type="component" value="Unassembled WGS sequence"/>
</dbReference>
<dbReference type="RefSeq" id="WP_150402773.1">
    <property type="nucleotide sequence ID" value="NZ_VXLC01000004.1"/>
</dbReference>
<keyword evidence="1" id="KW-0812">Transmembrane</keyword>
<protein>
    <recommendedName>
        <fullName evidence="4">DUF3558 domain-containing protein</fullName>
    </recommendedName>
</protein>
<gene>
    <name evidence="2" type="ORF">F3087_16585</name>
</gene>
<evidence type="ECO:0000313" key="3">
    <source>
        <dbReference type="Proteomes" id="UP000323876"/>
    </source>
</evidence>
<accession>A0A5N0EGV6</accession>
<evidence type="ECO:0000313" key="2">
    <source>
        <dbReference type="EMBL" id="KAA8888608.1"/>
    </source>
</evidence>
<name>A0A5N0EGV6_9NOCA</name>
<reference evidence="2 3" key="1">
    <citation type="submission" date="2019-09" db="EMBL/GenBank/DDBJ databases">
        <authorList>
            <person name="Wang X."/>
        </authorList>
    </citation>
    <scope>NUCLEOTIDE SEQUENCE [LARGE SCALE GENOMIC DNA]</scope>
    <source>
        <strain evidence="2 3">CICC 11023</strain>
    </source>
</reference>
<keyword evidence="3" id="KW-1185">Reference proteome</keyword>
<dbReference type="OrthoDB" id="4550901at2"/>
<feature type="transmembrane region" description="Helical" evidence="1">
    <location>
        <begin position="12"/>
        <end position="30"/>
    </location>
</feature>
<comment type="caution">
    <text evidence="2">The sequence shown here is derived from an EMBL/GenBank/DDBJ whole genome shotgun (WGS) entry which is preliminary data.</text>
</comment>
<keyword evidence="1" id="KW-1133">Transmembrane helix</keyword>
<organism evidence="2 3">
    <name type="scientific">Nocardia colli</name>
    <dbReference type="NCBI Taxonomy" id="2545717"/>
    <lineage>
        <taxon>Bacteria</taxon>
        <taxon>Bacillati</taxon>
        <taxon>Actinomycetota</taxon>
        <taxon>Actinomycetes</taxon>
        <taxon>Mycobacteriales</taxon>
        <taxon>Nocardiaceae</taxon>
        <taxon>Nocardia</taxon>
    </lineage>
</organism>
<keyword evidence="1" id="KW-0472">Membrane</keyword>
<evidence type="ECO:0000256" key="1">
    <source>
        <dbReference type="SAM" id="Phobius"/>
    </source>
</evidence>
<dbReference type="EMBL" id="VXLC01000004">
    <property type="protein sequence ID" value="KAA8888608.1"/>
    <property type="molecule type" value="Genomic_DNA"/>
</dbReference>
<evidence type="ECO:0008006" key="4">
    <source>
        <dbReference type="Google" id="ProtNLM"/>
    </source>
</evidence>
<dbReference type="AlphaFoldDB" id="A0A5N0EGV6"/>
<proteinExistence type="predicted"/>
<sequence>MPSFTPRRPWGCLLPLAIMVLVVAGFAVYLKLQSKSEQSHPAAAAPPDLCAAIGPAMFERLVPSGVPDTKASYSSGSDAACDYSTADGRPVGSDTYGYLHVRLLRYGQIGWKSGADLADDAQTSACAGSASAGPYHGASGLGDKACAVYSDEGPGGTAHGSMVMRRGADVFWVDYYTHPGAANRAERAVTEVAQAALAGVR</sequence>